<evidence type="ECO:0000256" key="7">
    <source>
        <dbReference type="RuleBase" id="RU003485"/>
    </source>
</evidence>
<evidence type="ECO:0000313" key="8">
    <source>
        <dbReference type="EMBL" id="AJA92124.1"/>
    </source>
</evidence>
<dbReference type="InterPro" id="IPR020934">
    <property type="entry name" value="Ribosomal_uS19_CS"/>
</dbReference>
<comment type="function">
    <text evidence="1 6">Protein S19 forms a complex with S13 that binds strongly to the 16S ribosomal RNA.</text>
</comment>
<keyword evidence="11" id="KW-1185">Reference proteome</keyword>
<dbReference type="SUPFAM" id="SSF54570">
    <property type="entry name" value="Ribosomal protein S19"/>
    <property type="match status" value="1"/>
</dbReference>
<dbReference type="Pfam" id="PF00203">
    <property type="entry name" value="Ribosomal_S19"/>
    <property type="match status" value="1"/>
</dbReference>
<reference evidence="9" key="2">
    <citation type="submission" date="2016-05" db="EMBL/GenBank/DDBJ databases">
        <authorList>
            <person name="Lavstsen T."/>
            <person name="Jespersen J.S."/>
        </authorList>
    </citation>
    <scope>NUCLEOTIDE SEQUENCE [LARGE SCALE GENOMIC DNA]</scope>
    <source>
        <strain evidence="9">U25</strain>
    </source>
</reference>
<dbReference type="InterPro" id="IPR023575">
    <property type="entry name" value="Ribosomal_uS19_SF"/>
</dbReference>
<dbReference type="AlphaFoldDB" id="A0A0A7UZD8"/>
<evidence type="ECO:0000313" key="11">
    <source>
        <dbReference type="Proteomes" id="UP000241022"/>
    </source>
</evidence>
<sequence length="132" mass="14747">MVKVVNSFKGKTTEELQKLPNDELFALLNSRQRRSLKRGLSDNKKKLIAEIKEAKEGKNKNPIKTHQRDLIILPYMIGTTINVFDGKEFKPIGIGAEMVGHYIGEYAITNKRVNHGAPGVGASRSSLYVPLK</sequence>
<evidence type="ECO:0000313" key="9">
    <source>
        <dbReference type="EMBL" id="PTL87969.1"/>
    </source>
</evidence>
<gene>
    <name evidence="8" type="primary">rpsS</name>
    <name evidence="6" type="synonym">rps19p</name>
    <name evidence="9" type="ORF">A7X95_01440</name>
    <name evidence="8" type="ORF">T478_0714</name>
</gene>
<dbReference type="NCBIfam" id="TIGR01025">
    <property type="entry name" value="uS19_arch"/>
    <property type="match status" value="1"/>
</dbReference>
<evidence type="ECO:0000256" key="4">
    <source>
        <dbReference type="ARBA" id="ARBA00023274"/>
    </source>
</evidence>
<dbReference type="GO" id="GO:0019843">
    <property type="term" value="F:rRNA binding"/>
    <property type="evidence" value="ECO:0007669"/>
    <property type="project" value="UniProtKB-UniRule"/>
</dbReference>
<proteinExistence type="inferred from homology"/>
<dbReference type="STRING" id="1410606.T478_0714"/>
<dbReference type="EMBL" id="LXWN01000001">
    <property type="protein sequence ID" value="PTL87969.1"/>
    <property type="molecule type" value="Genomic_DNA"/>
</dbReference>
<dbReference type="GO" id="GO:0022627">
    <property type="term" value="C:cytosolic small ribosomal subunit"/>
    <property type="evidence" value="ECO:0007669"/>
    <property type="project" value="UniProtKB-UniRule"/>
</dbReference>
<keyword evidence="4 6" id="KW-0687">Ribonucleoprotein</keyword>
<dbReference type="HAMAP" id="MF_00531">
    <property type="entry name" value="Ribosomal_uS19"/>
    <property type="match status" value="1"/>
</dbReference>
<keyword evidence="3 6" id="KW-0689">Ribosomal protein</keyword>
<dbReference type="PANTHER" id="PTHR11880">
    <property type="entry name" value="RIBOSOMAL PROTEIN S19P FAMILY MEMBER"/>
    <property type="match status" value="1"/>
</dbReference>
<dbReference type="GO" id="GO:0006412">
    <property type="term" value="P:translation"/>
    <property type="evidence" value="ECO:0007669"/>
    <property type="project" value="UniProtKB-UniRule"/>
</dbReference>
<dbReference type="RefSeq" id="WP_048105292.1">
    <property type="nucleotide sequence ID" value="NZ_CP007026.1"/>
</dbReference>
<dbReference type="FunFam" id="3.30.860.10:FF:000002">
    <property type="entry name" value="40S ribosomal protein S15"/>
    <property type="match status" value="1"/>
</dbReference>
<evidence type="ECO:0000313" key="10">
    <source>
        <dbReference type="Proteomes" id="UP000030944"/>
    </source>
</evidence>
<comment type="similarity">
    <text evidence="2 6 7">Belongs to the universal ribosomal protein uS19 family.</text>
</comment>
<dbReference type="PRINTS" id="PR00975">
    <property type="entry name" value="RIBOSOMALS19"/>
</dbReference>
<dbReference type="OrthoDB" id="30559at2157"/>
<dbReference type="Proteomes" id="UP000030944">
    <property type="component" value="Chromosome"/>
</dbReference>
<dbReference type="KEGG" id="nbv:T478_0714"/>
<dbReference type="Gene3D" id="3.30.860.10">
    <property type="entry name" value="30s Ribosomal Protein S19, Chain A"/>
    <property type="match status" value="1"/>
</dbReference>
<evidence type="ECO:0000256" key="3">
    <source>
        <dbReference type="ARBA" id="ARBA00022980"/>
    </source>
</evidence>
<keyword evidence="6" id="KW-0694">RNA-binding</keyword>
<dbReference type="GO" id="GO:0003735">
    <property type="term" value="F:structural constituent of ribosome"/>
    <property type="evidence" value="ECO:0007669"/>
    <property type="project" value="UniProtKB-UniRule"/>
</dbReference>
<dbReference type="PIRSF" id="PIRSF002144">
    <property type="entry name" value="Ribosomal_S19"/>
    <property type="match status" value="1"/>
</dbReference>
<reference evidence="8 10" key="1">
    <citation type="journal article" date="2015" name="Proc. Natl. Acad. Sci. U.S.A.">
        <title>Genomic and proteomic characterization of "Candidatus Nitrosopelagicus brevis": An ammonia-oxidizing archaeon from the open ocean.</title>
        <authorList>
            <person name="Santoro A.E."/>
            <person name="Dupont C.L."/>
            <person name="Richter R.A."/>
            <person name="Craig M.T."/>
            <person name="Carini P."/>
            <person name="McIlvin M.R."/>
            <person name="Yang Y."/>
            <person name="Orsi W.D."/>
            <person name="Moran D.M."/>
            <person name="Saito M.A."/>
        </authorList>
    </citation>
    <scope>NUCLEOTIDE SEQUENCE [LARGE SCALE GENOMIC DNA]</scope>
    <source>
        <strain evidence="8">CN25</strain>
        <strain evidence="10">V2</strain>
    </source>
</reference>
<dbReference type="HOGENOM" id="CLU_097347_1_1_2"/>
<evidence type="ECO:0000256" key="5">
    <source>
        <dbReference type="ARBA" id="ARBA00035163"/>
    </source>
</evidence>
<dbReference type="Proteomes" id="UP000241022">
    <property type="component" value="Unassembled WGS sequence"/>
</dbReference>
<dbReference type="GeneID" id="24816605"/>
<dbReference type="GO" id="GO:0000028">
    <property type="term" value="P:ribosomal small subunit assembly"/>
    <property type="evidence" value="ECO:0007669"/>
    <property type="project" value="TreeGrafter"/>
</dbReference>
<evidence type="ECO:0000256" key="6">
    <source>
        <dbReference type="HAMAP-Rule" id="MF_00531"/>
    </source>
</evidence>
<protein>
    <recommendedName>
        <fullName evidence="5 6">Small ribosomal subunit protein uS19</fullName>
    </recommendedName>
</protein>
<organism evidence="8 10">
    <name type="scientific">Candidatus Nitrosopelagicus brevis</name>
    <dbReference type="NCBI Taxonomy" id="1410606"/>
    <lineage>
        <taxon>Archaea</taxon>
        <taxon>Nitrososphaerota</taxon>
    </lineage>
</organism>
<reference evidence="9 11" key="3">
    <citation type="submission" date="2018-04" db="EMBL/GenBank/DDBJ databases">
        <title>Transcriptomics of ammonia oxidizing archaea.</title>
        <authorList>
            <person name="Carini P."/>
        </authorList>
    </citation>
    <scope>NUCLEOTIDE SEQUENCE [LARGE SCALE GENOMIC DNA]</scope>
    <source>
        <strain evidence="9 11">U25</strain>
    </source>
</reference>
<dbReference type="InterPro" id="IPR005713">
    <property type="entry name" value="Ribosomal_uS19_euk/arc"/>
</dbReference>
<evidence type="ECO:0000256" key="1">
    <source>
        <dbReference type="ARBA" id="ARBA00003239"/>
    </source>
</evidence>
<dbReference type="PANTHER" id="PTHR11880:SF2">
    <property type="entry name" value="SMALL RIBOSOMAL SUBUNIT PROTEIN US19"/>
    <property type="match status" value="1"/>
</dbReference>
<dbReference type="PROSITE" id="PS00323">
    <property type="entry name" value="RIBOSOMAL_S19"/>
    <property type="match status" value="1"/>
</dbReference>
<evidence type="ECO:0000256" key="2">
    <source>
        <dbReference type="ARBA" id="ARBA00007345"/>
    </source>
</evidence>
<dbReference type="InterPro" id="IPR002222">
    <property type="entry name" value="Ribosomal_uS19"/>
</dbReference>
<accession>A0A0A7UZD8</accession>
<dbReference type="NCBIfam" id="NF003121">
    <property type="entry name" value="PRK04038.1"/>
    <property type="match status" value="1"/>
</dbReference>
<keyword evidence="6" id="KW-0699">rRNA-binding</keyword>
<dbReference type="EMBL" id="CP007026">
    <property type="protein sequence ID" value="AJA92124.1"/>
    <property type="molecule type" value="Genomic_DNA"/>
</dbReference>
<name>A0A0A7UZD8_9ARCH</name>